<reference evidence="1 2" key="1">
    <citation type="submission" date="2019-10" db="EMBL/GenBank/DDBJ databases">
        <authorList>
            <person name="Palmer J.M."/>
        </authorList>
    </citation>
    <scope>NUCLEOTIDE SEQUENCE [LARGE SCALE GENOMIC DNA]</scope>
    <source>
        <strain evidence="1 2">TWF696</strain>
    </source>
</reference>
<dbReference type="AlphaFoldDB" id="A0AAV9VE64"/>
<accession>A0AAV9VE64</accession>
<protein>
    <recommendedName>
        <fullName evidence="3">Clavaminate synthase-like protein</fullName>
    </recommendedName>
</protein>
<sequence>MTVTNVAALPDFKLIPYTDTQAHPDSHPKILRTSCWTYCGPLLPIDSARTSTLPPSYDTWQRATFNGSITPLLLPFLRFAHAFIVDAGLTHYWLTIRASLPTGDYDTPRWHTDDDFFAAADNSNTNISHDISRDSNRTQWKLATTLIGPGTLFLSDSASGRATQSTITDHTRASTPPHTCTTVACPGCAATADCIRQQLATSLKDAHIKQNAVGECAFFKVGKEVGAVHSEPAMRVPRVFVNVVPGREDELRGVMRRWGMEFPRAWSLPPEGMHVR</sequence>
<evidence type="ECO:0008006" key="3">
    <source>
        <dbReference type="Google" id="ProtNLM"/>
    </source>
</evidence>
<dbReference type="Proteomes" id="UP001375240">
    <property type="component" value="Unassembled WGS sequence"/>
</dbReference>
<evidence type="ECO:0000313" key="1">
    <source>
        <dbReference type="EMBL" id="KAK6359717.1"/>
    </source>
</evidence>
<organism evidence="1 2">
    <name type="scientific">Orbilia brochopaga</name>
    <dbReference type="NCBI Taxonomy" id="3140254"/>
    <lineage>
        <taxon>Eukaryota</taxon>
        <taxon>Fungi</taxon>
        <taxon>Dikarya</taxon>
        <taxon>Ascomycota</taxon>
        <taxon>Pezizomycotina</taxon>
        <taxon>Orbiliomycetes</taxon>
        <taxon>Orbiliales</taxon>
        <taxon>Orbiliaceae</taxon>
        <taxon>Orbilia</taxon>
    </lineage>
</organism>
<dbReference type="EMBL" id="JAVHNQ010000001">
    <property type="protein sequence ID" value="KAK6359717.1"/>
    <property type="molecule type" value="Genomic_DNA"/>
</dbReference>
<gene>
    <name evidence="1" type="ORF">TWF696_000859</name>
</gene>
<evidence type="ECO:0000313" key="2">
    <source>
        <dbReference type="Proteomes" id="UP001375240"/>
    </source>
</evidence>
<name>A0AAV9VE64_9PEZI</name>
<keyword evidence="2" id="KW-1185">Reference proteome</keyword>
<proteinExistence type="predicted"/>
<comment type="caution">
    <text evidence="1">The sequence shown here is derived from an EMBL/GenBank/DDBJ whole genome shotgun (WGS) entry which is preliminary data.</text>
</comment>